<accession>A0A510JFK8</accession>
<dbReference type="KEGG" id="lhf:JCM16775_0757"/>
<dbReference type="EMBL" id="AP019823">
    <property type="protein sequence ID" value="BBM38050.1"/>
    <property type="molecule type" value="Genomic_DNA"/>
</dbReference>
<dbReference type="Proteomes" id="UP000321892">
    <property type="component" value="Chromosome"/>
</dbReference>
<organism evidence="1 2">
    <name type="scientific">Leptotrichia hofstadii</name>
    <dbReference type="NCBI Taxonomy" id="157688"/>
    <lineage>
        <taxon>Bacteria</taxon>
        <taxon>Fusobacteriati</taxon>
        <taxon>Fusobacteriota</taxon>
        <taxon>Fusobacteriia</taxon>
        <taxon>Fusobacteriales</taxon>
        <taxon>Leptotrichiaceae</taxon>
        <taxon>Leptotrichia</taxon>
    </lineage>
</organism>
<gene>
    <name evidence="1" type="ORF">JCM16775_0757</name>
</gene>
<sequence length="42" mass="4911">MIKRLKKFILVLLICALGLIILNYITTKILLKNGRVEQNENR</sequence>
<evidence type="ECO:0000313" key="1">
    <source>
        <dbReference type="EMBL" id="BBM38050.1"/>
    </source>
</evidence>
<proteinExistence type="predicted"/>
<reference evidence="1 2" key="1">
    <citation type="submission" date="2019-07" db="EMBL/GenBank/DDBJ databases">
        <title>Complete Genome Sequence of Leptotrichia hofstadii Strain JCM16775.</title>
        <authorList>
            <person name="Watanabe S."/>
            <person name="Cui L."/>
        </authorList>
    </citation>
    <scope>NUCLEOTIDE SEQUENCE [LARGE SCALE GENOMIC DNA]</scope>
    <source>
        <strain evidence="1 2">JCM16775</strain>
    </source>
</reference>
<name>A0A510JFK8_9FUSO</name>
<protein>
    <submittedName>
        <fullName evidence="1">Uncharacterized protein</fullName>
    </submittedName>
</protein>
<keyword evidence="2" id="KW-1185">Reference proteome</keyword>
<evidence type="ECO:0000313" key="2">
    <source>
        <dbReference type="Proteomes" id="UP000321892"/>
    </source>
</evidence>
<dbReference type="AlphaFoldDB" id="A0A510JFK8"/>